<reference evidence="1 2" key="1">
    <citation type="submission" date="2019-02" db="EMBL/GenBank/DDBJ databases">
        <authorList>
            <consortium name="Pathogen Informatics"/>
        </authorList>
    </citation>
    <scope>NUCLEOTIDE SEQUENCE [LARGE SCALE GENOMIC DNA]</scope>
    <source>
        <strain evidence="1 2">3012STDY6944375</strain>
    </source>
</reference>
<dbReference type="Gene3D" id="2.180.10.10">
    <property type="entry name" value="RHS repeat-associated core"/>
    <property type="match status" value="1"/>
</dbReference>
<dbReference type="InterPro" id="IPR022385">
    <property type="entry name" value="Rhs_assc_core"/>
</dbReference>
<dbReference type="EMBL" id="LR215974">
    <property type="protein sequence ID" value="VFB03736.1"/>
    <property type="molecule type" value="Genomic_DNA"/>
</dbReference>
<proteinExistence type="predicted"/>
<dbReference type="KEGG" id="ctai:NCTC12078_01752"/>
<protein>
    <submittedName>
        <fullName evidence="1">RHS repeat-associated core domain</fullName>
    </submittedName>
</protein>
<dbReference type="AlphaFoldDB" id="A0A4U8WDQ5"/>
<dbReference type="NCBIfam" id="TIGR03696">
    <property type="entry name" value="Rhs_assc_core"/>
    <property type="match status" value="1"/>
</dbReference>
<accession>A0A4U8WDQ5</accession>
<gene>
    <name evidence="1" type="ORF">NCTC12078_01752</name>
</gene>
<name>A0A4U8WDQ5_9FLAO</name>
<sequence>MYDYGARMYMPDVARWMQIDPLVEKHRRHSPYNYAVNNPILFIDPDGRDIRFGEHIYSYQKDRDYSKYNDFDADVFKALDHLYSTGALNVTIKSVKFNTSEGIRFRKNGTKSTLEEGNVGYNSPTSRLGHEIIHGYNLFSDPKKIWRKKS</sequence>
<dbReference type="Proteomes" id="UP000290013">
    <property type="component" value="Chromosome"/>
</dbReference>
<evidence type="ECO:0000313" key="2">
    <source>
        <dbReference type="Proteomes" id="UP000290013"/>
    </source>
</evidence>
<evidence type="ECO:0000313" key="1">
    <source>
        <dbReference type="EMBL" id="VFB03736.1"/>
    </source>
</evidence>
<organism evidence="1 2">
    <name type="scientific">Chryseobacterium taihuense</name>
    <dbReference type="NCBI Taxonomy" id="1141221"/>
    <lineage>
        <taxon>Bacteria</taxon>
        <taxon>Pseudomonadati</taxon>
        <taxon>Bacteroidota</taxon>
        <taxon>Flavobacteriia</taxon>
        <taxon>Flavobacteriales</taxon>
        <taxon>Weeksellaceae</taxon>
        <taxon>Chryseobacterium group</taxon>
        <taxon>Chryseobacterium</taxon>
    </lineage>
</organism>